<comment type="caution">
    <text evidence="2">Lacks conserved residue(s) required for the propagation of feature annotation.</text>
</comment>
<gene>
    <name evidence="4" type="ORF">NCTC13150_01528</name>
</gene>
<comment type="caution">
    <text evidence="4">The sequence shown here is derived from an EMBL/GenBank/DDBJ whole genome shotgun (WGS) entry which is preliminary data.</text>
</comment>
<feature type="domain" description="Deacetylase sirtuin-type" evidence="3">
    <location>
        <begin position="1"/>
        <end position="283"/>
    </location>
</feature>
<keyword evidence="2" id="KW-0479">Metal-binding</keyword>
<dbReference type="EMBL" id="CAACYI010000001">
    <property type="protein sequence ID" value="VFB16952.1"/>
    <property type="molecule type" value="Genomic_DNA"/>
</dbReference>
<organism evidence="4 5">
    <name type="scientific">Urinicoccus massiliensis</name>
    <dbReference type="NCBI Taxonomy" id="1723382"/>
    <lineage>
        <taxon>Bacteria</taxon>
        <taxon>Bacillati</taxon>
        <taxon>Bacillota</taxon>
        <taxon>Tissierellia</taxon>
        <taxon>Tissierellales</taxon>
        <taxon>Peptoniphilaceae</taxon>
        <taxon>Urinicoccus</taxon>
    </lineage>
</organism>
<accession>A0A8H2M5L7</accession>
<evidence type="ECO:0000313" key="4">
    <source>
        <dbReference type="EMBL" id="VFB16952.1"/>
    </source>
</evidence>
<feature type="binding site" evidence="2">
    <location>
        <position position="181"/>
    </location>
    <ligand>
        <name>Zn(2+)</name>
        <dbReference type="ChEBI" id="CHEBI:29105"/>
    </ligand>
</feature>
<dbReference type="InterPro" id="IPR029035">
    <property type="entry name" value="DHS-like_NAD/FAD-binding_dom"/>
</dbReference>
<dbReference type="SUPFAM" id="SSF52467">
    <property type="entry name" value="DHS-like NAD/FAD-binding domain"/>
    <property type="match status" value="1"/>
</dbReference>
<keyword evidence="2" id="KW-0862">Zinc</keyword>
<keyword evidence="1" id="KW-0520">NAD</keyword>
<keyword evidence="5" id="KW-1185">Reference proteome</keyword>
<proteinExistence type="predicted"/>
<feature type="binding site" evidence="2">
    <location>
        <position position="146"/>
    </location>
    <ligand>
        <name>Zn(2+)</name>
        <dbReference type="ChEBI" id="CHEBI:29105"/>
    </ligand>
</feature>
<feature type="binding site" evidence="2">
    <location>
        <position position="178"/>
    </location>
    <ligand>
        <name>Zn(2+)</name>
        <dbReference type="ChEBI" id="CHEBI:29105"/>
    </ligand>
</feature>
<dbReference type="GO" id="GO:0046872">
    <property type="term" value="F:metal ion binding"/>
    <property type="evidence" value="ECO:0007669"/>
    <property type="project" value="UniProtKB-KW"/>
</dbReference>
<sequence length="283" mass="33035">MDATSKELLEVKEWLKEADAVILGIGPGLSKAGGVSLSDPKLMEKWMPDLKARGLETVLKGMRVYRWFDPENPSDYWAFWSNLIKKLRYETKPMEVYKEVFDLVKDKPYFVISTTVDGQIEKAGFDMDRVYMPQGDMAYSQCYEPCNNERYYNEKEVFRISSHINEEGNIREDILGRCPSCGKYLVPNIRMEENFVAEPYLKQRKDFVDFVEKRRDKKLLFLEFGEGFDQAGFIRYPFETMVETLDKAKLVRFNTSDPEVPESIKDKALGIREPIEKCLKDLM</sequence>
<evidence type="ECO:0000256" key="2">
    <source>
        <dbReference type="PROSITE-ProRule" id="PRU00236"/>
    </source>
</evidence>
<dbReference type="PROSITE" id="PS50305">
    <property type="entry name" value="SIRTUIN"/>
    <property type="match status" value="1"/>
</dbReference>
<dbReference type="Gene3D" id="3.40.50.1220">
    <property type="entry name" value="TPP-binding domain"/>
    <property type="match status" value="1"/>
</dbReference>
<feature type="binding site" evidence="2">
    <location>
        <position position="142"/>
    </location>
    <ligand>
        <name>Zn(2+)</name>
        <dbReference type="ChEBI" id="CHEBI:29105"/>
    </ligand>
</feature>
<evidence type="ECO:0000259" key="3">
    <source>
        <dbReference type="PROSITE" id="PS50305"/>
    </source>
</evidence>
<dbReference type="AlphaFoldDB" id="A0A8H2M5L7"/>
<dbReference type="InterPro" id="IPR026590">
    <property type="entry name" value="Ssirtuin_cat_dom"/>
</dbReference>
<dbReference type="RefSeq" id="WP_131749629.1">
    <property type="nucleotide sequence ID" value="NZ_CAACYI010000001.1"/>
</dbReference>
<reference evidence="4 5" key="1">
    <citation type="submission" date="2019-02" db="EMBL/GenBank/DDBJ databases">
        <authorList>
            <consortium name="Pathogen Informatics"/>
        </authorList>
    </citation>
    <scope>NUCLEOTIDE SEQUENCE [LARGE SCALE GENOMIC DNA]</scope>
    <source>
        <strain evidence="4 5">3012STDY7089603</strain>
    </source>
</reference>
<evidence type="ECO:0000313" key="5">
    <source>
        <dbReference type="Proteomes" id="UP000377798"/>
    </source>
</evidence>
<evidence type="ECO:0000256" key="1">
    <source>
        <dbReference type="ARBA" id="ARBA00023027"/>
    </source>
</evidence>
<dbReference type="Proteomes" id="UP000377798">
    <property type="component" value="Unassembled WGS sequence"/>
</dbReference>
<name>A0A8H2M5L7_9FIRM</name>
<protein>
    <recommendedName>
        <fullName evidence="3">Deacetylase sirtuin-type domain-containing protein</fullName>
    </recommendedName>
</protein>